<evidence type="ECO:0000256" key="6">
    <source>
        <dbReference type="SAM" id="Phobius"/>
    </source>
</evidence>
<comment type="caution">
    <text evidence="8">The sequence shown here is derived from an EMBL/GenBank/DDBJ whole genome shotgun (WGS) entry which is preliminary data.</text>
</comment>
<evidence type="ECO:0000256" key="3">
    <source>
        <dbReference type="ARBA" id="ARBA00022741"/>
    </source>
</evidence>
<dbReference type="GO" id="GO:0016887">
    <property type="term" value="F:ATP hydrolysis activity"/>
    <property type="evidence" value="ECO:0007669"/>
    <property type="project" value="InterPro"/>
</dbReference>
<dbReference type="AlphaFoldDB" id="A0A8H9Y7U7"/>
<accession>A0A8H9Y7U7</accession>
<keyword evidence="3" id="KW-0547">Nucleotide-binding</keyword>
<dbReference type="PANTHER" id="PTHR43335:SF4">
    <property type="entry name" value="ABC TRANSPORTER, ATP-BINDING PROTEIN"/>
    <property type="match status" value="1"/>
</dbReference>
<feature type="transmembrane region" description="Helical" evidence="6">
    <location>
        <begin position="691"/>
        <end position="710"/>
    </location>
</feature>
<evidence type="ECO:0000256" key="4">
    <source>
        <dbReference type="ARBA" id="ARBA00022840"/>
    </source>
</evidence>
<dbReference type="SUPFAM" id="SSF52540">
    <property type="entry name" value="P-loop containing nucleoside triphosphate hydrolases"/>
    <property type="match status" value="1"/>
</dbReference>
<evidence type="ECO:0000256" key="5">
    <source>
        <dbReference type="SAM" id="MobiDB-lite"/>
    </source>
</evidence>
<feature type="domain" description="ABC transporter" evidence="7">
    <location>
        <begin position="5"/>
        <end position="223"/>
    </location>
</feature>
<dbReference type="PROSITE" id="PS50893">
    <property type="entry name" value="ABC_TRANSPORTER_2"/>
    <property type="match status" value="1"/>
</dbReference>
<feature type="transmembrane region" description="Helical" evidence="6">
    <location>
        <begin position="620"/>
        <end position="641"/>
    </location>
</feature>
<keyword evidence="4" id="KW-0067">ATP-binding</keyword>
<name>A0A8H9Y7U7_9CORY</name>
<feature type="transmembrane region" description="Helical" evidence="6">
    <location>
        <begin position="553"/>
        <end position="573"/>
    </location>
</feature>
<comment type="similarity">
    <text evidence="1">Belongs to the ABC transporter superfamily.</text>
</comment>
<dbReference type="InterPro" id="IPR003593">
    <property type="entry name" value="AAA+_ATPase"/>
</dbReference>
<dbReference type="PANTHER" id="PTHR43335">
    <property type="entry name" value="ABC TRANSPORTER, ATP-BINDING PROTEIN"/>
    <property type="match status" value="1"/>
</dbReference>
<keyword evidence="6" id="KW-0812">Transmembrane</keyword>
<feature type="transmembrane region" description="Helical" evidence="6">
    <location>
        <begin position="330"/>
        <end position="355"/>
    </location>
</feature>
<keyword evidence="2" id="KW-0813">Transport</keyword>
<gene>
    <name evidence="8" type="ORF">FHU32_001204</name>
</gene>
<protein>
    <submittedName>
        <fullName evidence="8">ABC-type multidrug transport system ATPase subunit</fullName>
    </submittedName>
</protein>
<keyword evidence="6" id="KW-1133">Transmembrane helix</keyword>
<evidence type="ECO:0000313" key="9">
    <source>
        <dbReference type="Proteomes" id="UP000612712"/>
    </source>
</evidence>
<feature type="transmembrane region" description="Helical" evidence="6">
    <location>
        <begin position="361"/>
        <end position="380"/>
    </location>
</feature>
<dbReference type="GO" id="GO:0005524">
    <property type="term" value="F:ATP binding"/>
    <property type="evidence" value="ECO:0007669"/>
    <property type="project" value="UniProtKB-KW"/>
</dbReference>
<dbReference type="Gene3D" id="3.40.50.300">
    <property type="entry name" value="P-loop containing nucleotide triphosphate hydrolases"/>
    <property type="match status" value="1"/>
</dbReference>
<keyword evidence="6" id="KW-0472">Membrane</keyword>
<dbReference type="SMART" id="SM00382">
    <property type="entry name" value="AAA"/>
    <property type="match status" value="1"/>
</dbReference>
<evidence type="ECO:0000256" key="2">
    <source>
        <dbReference type="ARBA" id="ARBA00022448"/>
    </source>
</evidence>
<feature type="transmembrane region" description="Helical" evidence="6">
    <location>
        <begin position="258"/>
        <end position="279"/>
    </location>
</feature>
<feature type="transmembrane region" description="Helical" evidence="6">
    <location>
        <begin position="387"/>
        <end position="407"/>
    </location>
</feature>
<feature type="transmembrane region" description="Helical" evidence="6">
    <location>
        <begin position="291"/>
        <end position="309"/>
    </location>
</feature>
<proteinExistence type="inferred from homology"/>
<feature type="transmembrane region" description="Helical" evidence="6">
    <location>
        <begin position="648"/>
        <end position="671"/>
    </location>
</feature>
<sequence length="719" mass="75425">MTAELILDSVSVTRGRTPVLHDVSTRFRPGHVHGIIGLNGAGKSTLFQAILGLVPHSGEITFGARPVDPAQVGATINGPAFYPRLTARGNLRVHTLLTGTDPARIDPVLRTVGLDPGGPRAGAFSTGMTVRLALAMALLTDPAVLILDEPQNGLDPQGIRDLRVLVRRLADAGTVVLLSSHHLGEVSRMVDDIGVLAGGRLVYDGPLTDCGRPGENLEDAVLRLSHGDVSGIGGHGGGADRDGGDGMRHLRVEVLRSWLSFTTALPVVVVAAALLAAALRQGGVATGLATLHFYAVGLVMPLAMITAVVTEHRERRLRSGGTLWRPQTVWATHAARLAVATGYAGVGHVLATVILPGFSPPFVALETLVFAGGYAVGLLLWQLFRGLALVVTPLASVAVVGLSFIGVDTDRWYLNPFCWFLRPTLPVFGVEANSLLAAPDSPVLGFSPGAPTLAHLALGAVCFCVAVVLAGRVSVPRPSRVVPRPAPTRPVDPARHTAAAHPVDPVRHTPPPRVSVPRALAPALPWRVWGVLTLGMWAVLALVHQRYGPGTGAAAYGLLAVPVMSSVVGVTGWQSHRDAWRGLVTRPGARRLFPVLFGVLLGVSTVPLLVAGVIAGSTPYQLIVTPGVVAVVLAVTMVCAVASPGAALIVPLFALLWGVVVGGSALAANALWWRTGPWAWVWVVHTHPERWYEITAVTWIVAAVLVAVTGPRMSRHVTA</sequence>
<dbReference type="InterPro" id="IPR003439">
    <property type="entry name" value="ABC_transporter-like_ATP-bd"/>
</dbReference>
<feature type="transmembrane region" description="Helical" evidence="6">
    <location>
        <begin position="453"/>
        <end position="475"/>
    </location>
</feature>
<dbReference type="InterPro" id="IPR027417">
    <property type="entry name" value="P-loop_NTPase"/>
</dbReference>
<dbReference type="RefSeq" id="WP_198485033.1">
    <property type="nucleotide sequence ID" value="NZ_AENJ01000274.1"/>
</dbReference>
<dbReference type="Proteomes" id="UP000612712">
    <property type="component" value="Unassembled WGS sequence"/>
</dbReference>
<feature type="region of interest" description="Disordered" evidence="5">
    <location>
        <begin position="481"/>
        <end position="508"/>
    </location>
</feature>
<evidence type="ECO:0000259" key="7">
    <source>
        <dbReference type="PROSITE" id="PS50893"/>
    </source>
</evidence>
<feature type="transmembrane region" description="Helical" evidence="6">
    <location>
        <begin position="528"/>
        <end position="547"/>
    </location>
</feature>
<dbReference type="EMBL" id="JACHWT010000004">
    <property type="protein sequence ID" value="MBB3115985.1"/>
    <property type="molecule type" value="Genomic_DNA"/>
</dbReference>
<evidence type="ECO:0000313" key="8">
    <source>
        <dbReference type="EMBL" id="MBB3115985.1"/>
    </source>
</evidence>
<evidence type="ECO:0000256" key="1">
    <source>
        <dbReference type="ARBA" id="ARBA00005417"/>
    </source>
</evidence>
<dbReference type="Pfam" id="PF00005">
    <property type="entry name" value="ABC_tran"/>
    <property type="match status" value="1"/>
</dbReference>
<feature type="transmembrane region" description="Helical" evidence="6">
    <location>
        <begin position="593"/>
        <end position="614"/>
    </location>
</feature>
<reference evidence="8" key="1">
    <citation type="submission" date="2020-08" db="EMBL/GenBank/DDBJ databases">
        <title>Sequencing the genomes of 1000 actinobacteria strains.</title>
        <authorList>
            <person name="Klenk H.-P."/>
        </authorList>
    </citation>
    <scope>NUCLEOTIDE SEQUENCE</scope>
    <source>
        <strain evidence="8">DSM 20582</strain>
    </source>
</reference>
<organism evidence="8 9">
    <name type="scientific">Corynebacterium bovis DSM 20582 = CIP 54.80</name>
    <dbReference type="NCBI Taxonomy" id="927655"/>
    <lineage>
        <taxon>Bacteria</taxon>
        <taxon>Bacillati</taxon>
        <taxon>Actinomycetota</taxon>
        <taxon>Actinomycetes</taxon>
        <taxon>Mycobacteriales</taxon>
        <taxon>Corynebacteriaceae</taxon>
        <taxon>Corynebacterium</taxon>
    </lineage>
</organism>